<keyword evidence="2" id="KW-1185">Reference proteome</keyword>
<name>A0ABV7BKM1_9GAMM</name>
<organism evidence="1 2">
    <name type="scientific">Acinetobacter sichuanensis</name>
    <dbReference type="NCBI Taxonomy" id="2136183"/>
    <lineage>
        <taxon>Bacteria</taxon>
        <taxon>Pseudomonadati</taxon>
        <taxon>Pseudomonadota</taxon>
        <taxon>Gammaproteobacteria</taxon>
        <taxon>Moraxellales</taxon>
        <taxon>Moraxellaceae</taxon>
        <taxon>Acinetobacter</taxon>
    </lineage>
</organism>
<proteinExistence type="predicted"/>
<dbReference type="Proteomes" id="UP001595455">
    <property type="component" value="Unassembled WGS sequence"/>
</dbReference>
<sequence>MTVINSHESLIKKVGGIEKAREIVEGAPESNFPVKWGLSSKTYFRQVGYFVEQWFKGKWQTRYSDSNWV</sequence>
<protein>
    <submittedName>
        <fullName evidence="1">Uncharacterized protein</fullName>
    </submittedName>
</protein>
<evidence type="ECO:0000313" key="2">
    <source>
        <dbReference type="Proteomes" id="UP001595455"/>
    </source>
</evidence>
<reference evidence="2" key="1">
    <citation type="journal article" date="2019" name="Int. J. Syst. Evol. Microbiol.">
        <title>The Global Catalogue of Microorganisms (GCM) 10K type strain sequencing project: providing services to taxonomists for standard genome sequencing and annotation.</title>
        <authorList>
            <consortium name="The Broad Institute Genomics Platform"/>
            <consortium name="The Broad Institute Genome Sequencing Center for Infectious Disease"/>
            <person name="Wu L."/>
            <person name="Ma J."/>
        </authorList>
    </citation>
    <scope>NUCLEOTIDE SEQUENCE [LARGE SCALE GENOMIC DNA]</scope>
    <source>
        <strain evidence="2">KCTC 62575</strain>
    </source>
</reference>
<feature type="non-terminal residue" evidence="1">
    <location>
        <position position="69"/>
    </location>
</feature>
<dbReference type="EMBL" id="JBHRSF010000157">
    <property type="protein sequence ID" value="MFC2997634.1"/>
    <property type="molecule type" value="Genomic_DNA"/>
</dbReference>
<comment type="caution">
    <text evidence="1">The sequence shown here is derived from an EMBL/GenBank/DDBJ whole genome shotgun (WGS) entry which is preliminary data.</text>
</comment>
<gene>
    <name evidence="1" type="ORF">ACFODO_20780</name>
</gene>
<evidence type="ECO:0000313" key="1">
    <source>
        <dbReference type="EMBL" id="MFC2997634.1"/>
    </source>
</evidence>
<accession>A0ABV7BKM1</accession>